<dbReference type="Proteomes" id="UP001233172">
    <property type="component" value="Unassembled WGS sequence"/>
</dbReference>
<feature type="active site" description="Proton acceptor" evidence="4">
    <location>
        <position position="152"/>
    </location>
</feature>
<dbReference type="Gene3D" id="3.60.10.10">
    <property type="entry name" value="Endonuclease/exonuclease/phosphatase"/>
    <property type="match status" value="1"/>
</dbReference>
<feature type="compositionally biased region" description="Basic and acidic residues" evidence="7">
    <location>
        <begin position="192"/>
        <end position="206"/>
    </location>
</feature>
<feature type="binding site" evidence="5">
    <location>
        <position position="49"/>
    </location>
    <ligand>
        <name>Mg(2+)</name>
        <dbReference type="ChEBI" id="CHEBI:18420"/>
        <label>1</label>
    </ligand>
</feature>
<evidence type="ECO:0000313" key="8">
    <source>
        <dbReference type="EMBL" id="KAK0062600.1"/>
    </source>
</evidence>
<dbReference type="GO" id="GO:0003906">
    <property type="term" value="F:DNA-(apurinic or apyrimidinic site) endonuclease activity"/>
    <property type="evidence" value="ECO:0007669"/>
    <property type="project" value="TreeGrafter"/>
</dbReference>
<feature type="binding site" evidence="5">
    <location>
        <position position="151"/>
    </location>
    <ligand>
        <name>Mg(2+)</name>
        <dbReference type="ChEBI" id="CHEBI:18420"/>
        <label>1</label>
    </ligand>
</feature>
<feature type="binding site" evidence="5">
    <location>
        <position position="47"/>
    </location>
    <ligand>
        <name>Mg(2+)</name>
        <dbReference type="ChEBI" id="CHEBI:18420"/>
        <label>1</label>
    </ligand>
</feature>
<feature type="site" description="Interaction with DNA substrate" evidence="6">
    <location>
        <position position="152"/>
    </location>
</feature>
<feature type="binding site" evidence="5">
    <location>
        <position position="152"/>
    </location>
    <ligand>
        <name>Mg(2+)</name>
        <dbReference type="ChEBI" id="CHEBI:18420"/>
        <label>1</label>
    </ligand>
</feature>
<reference evidence="8" key="2">
    <citation type="submission" date="2023-04" db="EMBL/GenBank/DDBJ databases">
        <authorList>
            <person name="Bu L."/>
            <person name="Lu L."/>
            <person name="Laidemitt M.R."/>
            <person name="Zhang S.M."/>
            <person name="Mutuku M."/>
            <person name="Mkoji G."/>
            <person name="Steinauer M."/>
            <person name="Loker E.S."/>
        </authorList>
    </citation>
    <scope>NUCLEOTIDE SEQUENCE</scope>
    <source>
        <strain evidence="8">KasaAsao</strain>
        <tissue evidence="8">Whole Snail</tissue>
    </source>
</reference>
<keyword evidence="8" id="KW-0456">Lyase</keyword>
<protein>
    <submittedName>
        <fullName evidence="8">DNA-(Apurinic or apyrimidinic site) lyase 2</fullName>
    </submittedName>
</protein>
<evidence type="ECO:0000256" key="2">
    <source>
        <dbReference type="ARBA" id="ARBA00022801"/>
    </source>
</evidence>
<evidence type="ECO:0000256" key="6">
    <source>
        <dbReference type="PIRSR" id="PIRSR604808-3"/>
    </source>
</evidence>
<accession>A0AAD8FFK9</accession>
<evidence type="ECO:0000256" key="3">
    <source>
        <dbReference type="ARBA" id="ARBA00022842"/>
    </source>
</evidence>
<evidence type="ECO:0000256" key="1">
    <source>
        <dbReference type="ARBA" id="ARBA00022723"/>
    </source>
</evidence>
<dbReference type="AlphaFoldDB" id="A0AAD8FFK9"/>
<dbReference type="SUPFAM" id="SSF56219">
    <property type="entry name" value="DNase I-like"/>
    <property type="match status" value="1"/>
</dbReference>
<dbReference type="GO" id="GO:0008311">
    <property type="term" value="F:double-stranded DNA 3'-5' DNA exonuclease activity"/>
    <property type="evidence" value="ECO:0007669"/>
    <property type="project" value="TreeGrafter"/>
</dbReference>
<comment type="cofactor">
    <cofactor evidence="5">
        <name>Mg(2+)</name>
        <dbReference type="ChEBI" id="CHEBI:18420"/>
    </cofactor>
    <cofactor evidence="5">
        <name>Mn(2+)</name>
        <dbReference type="ChEBI" id="CHEBI:29035"/>
    </cofactor>
    <text evidence="5">Probably binds two magnesium or manganese ions per subunit.</text>
</comment>
<feature type="site" description="Important for catalytic activity" evidence="6">
    <location>
        <position position="126"/>
    </location>
</feature>
<dbReference type="GO" id="GO:0008081">
    <property type="term" value="F:phosphoric diester hydrolase activity"/>
    <property type="evidence" value="ECO:0007669"/>
    <property type="project" value="TreeGrafter"/>
</dbReference>
<keyword evidence="9" id="KW-1185">Reference proteome</keyword>
<dbReference type="PANTHER" id="PTHR22748">
    <property type="entry name" value="AP ENDONUCLEASE"/>
    <property type="match status" value="1"/>
</dbReference>
<gene>
    <name evidence="8" type="ORF">Bpfe_007805</name>
</gene>
<reference evidence="8" key="1">
    <citation type="journal article" date="2023" name="PLoS Negl. Trop. Dis.">
        <title>A genome sequence for Biomphalaria pfeifferi, the major vector snail for the human-infecting parasite Schistosoma mansoni.</title>
        <authorList>
            <person name="Bu L."/>
            <person name="Lu L."/>
            <person name="Laidemitt M.R."/>
            <person name="Zhang S.M."/>
            <person name="Mutuku M."/>
            <person name="Mkoji G."/>
            <person name="Steinauer M."/>
            <person name="Loker E.S."/>
        </authorList>
    </citation>
    <scope>NUCLEOTIDE SEQUENCE</scope>
    <source>
        <strain evidence="8">KasaAsao</strain>
    </source>
</reference>
<keyword evidence="1 5" id="KW-0479">Metal-binding</keyword>
<evidence type="ECO:0000256" key="7">
    <source>
        <dbReference type="SAM" id="MobiDB-lite"/>
    </source>
</evidence>
<dbReference type="EMBL" id="JASAOG010000024">
    <property type="protein sequence ID" value="KAK0062600.1"/>
    <property type="molecule type" value="Genomic_DNA"/>
</dbReference>
<feature type="region of interest" description="Disordered" evidence="7">
    <location>
        <begin position="171"/>
        <end position="213"/>
    </location>
</feature>
<evidence type="ECO:0000256" key="5">
    <source>
        <dbReference type="PIRSR" id="PIRSR604808-2"/>
    </source>
</evidence>
<keyword evidence="2" id="KW-0378">Hydrolase</keyword>
<dbReference type="PANTHER" id="PTHR22748:SF6">
    <property type="entry name" value="DNA-(APURINIC OR APYRIMIDINIC SITE) ENDONUCLEASE"/>
    <property type="match status" value="1"/>
</dbReference>
<sequence length="213" mass="25049">FPNNTQKEVAIINVYAPFIEKKNLKDRDEYRKNFLEDLQKKCIELRDLNFVHGELDLADNIQLNQDLYPRKWLSKMLESPEFDSALKPKKSLTAGFFIDAFRRKNPAAKKFTAKNDSKTEFTQRLDYILVDVDLFDYVIECDIIDDSRGSDHRPVFLKINCKPIELDLEEETSSQPKITASFKPSTSYAKESCNRKRKNEEENKESKKLKRKR</sequence>
<feature type="non-terminal residue" evidence="8">
    <location>
        <position position="213"/>
    </location>
</feature>
<feature type="active site" description="Proton donor/acceptor" evidence="4">
    <location>
        <position position="47"/>
    </location>
</feature>
<dbReference type="GO" id="GO:0046872">
    <property type="term" value="F:metal ion binding"/>
    <property type="evidence" value="ECO:0007669"/>
    <property type="project" value="UniProtKB-KW"/>
</dbReference>
<dbReference type="GO" id="GO:0006284">
    <property type="term" value="P:base-excision repair"/>
    <property type="evidence" value="ECO:0007669"/>
    <property type="project" value="TreeGrafter"/>
</dbReference>
<dbReference type="GO" id="GO:0016829">
    <property type="term" value="F:lyase activity"/>
    <property type="evidence" value="ECO:0007669"/>
    <property type="project" value="UniProtKB-KW"/>
</dbReference>
<dbReference type="InterPro" id="IPR036691">
    <property type="entry name" value="Endo/exonu/phosph_ase_sf"/>
</dbReference>
<feature type="site" description="Transition state stabilizer" evidence="6">
    <location>
        <position position="49"/>
    </location>
</feature>
<name>A0AAD8FFK9_BIOPF</name>
<feature type="compositionally biased region" description="Polar residues" evidence="7">
    <location>
        <begin position="173"/>
        <end position="189"/>
    </location>
</feature>
<evidence type="ECO:0000256" key="4">
    <source>
        <dbReference type="PIRSR" id="PIRSR604808-1"/>
    </source>
</evidence>
<feature type="active site" evidence="4">
    <location>
        <position position="15"/>
    </location>
</feature>
<dbReference type="InterPro" id="IPR004808">
    <property type="entry name" value="AP_endonuc_1"/>
</dbReference>
<evidence type="ECO:0000313" key="9">
    <source>
        <dbReference type="Proteomes" id="UP001233172"/>
    </source>
</evidence>
<keyword evidence="5" id="KW-0464">Manganese</keyword>
<comment type="caution">
    <text evidence="8">The sequence shown here is derived from an EMBL/GenBank/DDBJ whole genome shotgun (WGS) entry which is preliminary data.</text>
</comment>
<proteinExistence type="predicted"/>
<organism evidence="8 9">
    <name type="scientific">Biomphalaria pfeifferi</name>
    <name type="common">Bloodfluke planorb</name>
    <name type="synonym">Freshwater snail</name>
    <dbReference type="NCBI Taxonomy" id="112525"/>
    <lineage>
        <taxon>Eukaryota</taxon>
        <taxon>Metazoa</taxon>
        <taxon>Spiralia</taxon>
        <taxon>Lophotrochozoa</taxon>
        <taxon>Mollusca</taxon>
        <taxon>Gastropoda</taxon>
        <taxon>Heterobranchia</taxon>
        <taxon>Euthyneura</taxon>
        <taxon>Panpulmonata</taxon>
        <taxon>Hygrophila</taxon>
        <taxon>Lymnaeoidea</taxon>
        <taxon>Planorbidae</taxon>
        <taxon>Biomphalaria</taxon>
    </lineage>
</organism>
<keyword evidence="3 5" id="KW-0460">Magnesium</keyword>